<protein>
    <recommendedName>
        <fullName evidence="4">ATP-binding cassette (ABC) Superfamily</fullName>
    </recommendedName>
</protein>
<sequence length="329" mass="35664">MWVSLKCLAVQELKELREDRLVSYVLDQRDLRIEFSHLIAKRQLHSVMEGLRQQSKSSAQDERGYGSVNPGTVHRKAAKKPRTTYAPAVDPKSQQPSGSQPGAGLPAPTSSVTRDNPATSLAAGTSRSAVAFGRFTPHGSGVLRSNQGGQEERLHAFGYEAPSQPYPSGPSISGWDSTESQLSDVNAIETALGLGPGGQAATQAGKPGALEVLCQDLNALGRQTRELHERVDRRVSASALKELCRGLDALIHEVHGRIPSYEPQGYLYHSAYGYPHILRMYRYQSVFHSQAPTPAAPVVQRTQPSFEEVSSHLVLPPSEEKDPAGRGTA</sequence>
<evidence type="ECO:0000256" key="1">
    <source>
        <dbReference type="SAM" id="MobiDB-lite"/>
    </source>
</evidence>
<comment type="caution">
    <text evidence="2">The sequence shown here is derived from an EMBL/GenBank/DDBJ whole genome shotgun (WGS) entry which is preliminary data.</text>
</comment>
<evidence type="ECO:0008006" key="4">
    <source>
        <dbReference type="Google" id="ProtNLM"/>
    </source>
</evidence>
<evidence type="ECO:0000313" key="3">
    <source>
        <dbReference type="Proteomes" id="UP000237271"/>
    </source>
</evidence>
<feature type="region of interest" description="Disordered" evidence="1">
    <location>
        <begin position="160"/>
        <end position="180"/>
    </location>
</feature>
<feature type="compositionally biased region" description="Polar residues" evidence="1">
    <location>
        <begin position="108"/>
        <end position="125"/>
    </location>
</feature>
<dbReference type="AlphaFoldDB" id="A0A2P4X932"/>
<organism evidence="2 3">
    <name type="scientific">Phytophthora palmivora</name>
    <dbReference type="NCBI Taxonomy" id="4796"/>
    <lineage>
        <taxon>Eukaryota</taxon>
        <taxon>Sar</taxon>
        <taxon>Stramenopiles</taxon>
        <taxon>Oomycota</taxon>
        <taxon>Peronosporomycetes</taxon>
        <taxon>Peronosporales</taxon>
        <taxon>Peronosporaceae</taxon>
        <taxon>Phytophthora</taxon>
    </lineage>
</organism>
<feature type="compositionally biased region" description="Basic residues" evidence="1">
    <location>
        <begin position="73"/>
        <end position="82"/>
    </location>
</feature>
<accession>A0A2P4X932</accession>
<dbReference type="Proteomes" id="UP000237271">
    <property type="component" value="Unassembled WGS sequence"/>
</dbReference>
<name>A0A2P4X932_9STRA</name>
<keyword evidence="3" id="KW-1185">Reference proteome</keyword>
<feature type="region of interest" description="Disordered" evidence="1">
    <location>
        <begin position="50"/>
        <end position="125"/>
    </location>
</feature>
<feature type="compositionally biased region" description="Polar residues" evidence="1">
    <location>
        <begin position="170"/>
        <end position="180"/>
    </location>
</feature>
<gene>
    <name evidence="2" type="ORF">PHPALM_28855</name>
</gene>
<reference evidence="2 3" key="1">
    <citation type="journal article" date="2017" name="Genome Biol. Evol.">
        <title>Phytophthora megakarya and P. palmivora, closely related causal agents of cacao black pod rot, underwent increases in genome sizes and gene numbers by different mechanisms.</title>
        <authorList>
            <person name="Ali S.S."/>
            <person name="Shao J."/>
            <person name="Lary D.J."/>
            <person name="Kronmiller B."/>
            <person name="Shen D."/>
            <person name="Strem M.D."/>
            <person name="Amoako-Attah I."/>
            <person name="Akrofi A.Y."/>
            <person name="Begoude B.A."/>
            <person name="Ten Hoopen G.M."/>
            <person name="Coulibaly K."/>
            <person name="Kebe B.I."/>
            <person name="Melnick R.L."/>
            <person name="Guiltinan M.J."/>
            <person name="Tyler B.M."/>
            <person name="Meinhardt L.W."/>
            <person name="Bailey B.A."/>
        </authorList>
    </citation>
    <scope>NUCLEOTIDE SEQUENCE [LARGE SCALE GENOMIC DNA]</scope>
    <source>
        <strain evidence="3">sbr112.9</strain>
    </source>
</reference>
<feature type="compositionally biased region" description="Basic and acidic residues" evidence="1">
    <location>
        <begin position="318"/>
        <end position="329"/>
    </location>
</feature>
<feature type="region of interest" description="Disordered" evidence="1">
    <location>
        <begin position="298"/>
        <end position="329"/>
    </location>
</feature>
<evidence type="ECO:0000313" key="2">
    <source>
        <dbReference type="EMBL" id="POM62036.1"/>
    </source>
</evidence>
<proteinExistence type="predicted"/>
<dbReference type="EMBL" id="NCKW01015685">
    <property type="protein sequence ID" value="POM62036.1"/>
    <property type="molecule type" value="Genomic_DNA"/>
</dbReference>